<accession>A0A7X3FXB8</accession>
<reference evidence="2 3" key="1">
    <citation type="submission" date="2019-12" db="EMBL/GenBank/DDBJ databases">
        <authorList>
            <person name="Li C."/>
            <person name="Zhao J."/>
        </authorList>
    </citation>
    <scope>NUCLEOTIDE SEQUENCE [LARGE SCALE GENOMIC DNA]</scope>
    <source>
        <strain evidence="2 3">NEAU-DD11</strain>
    </source>
</reference>
<evidence type="ECO:0000256" key="1">
    <source>
        <dbReference type="SAM" id="Phobius"/>
    </source>
</evidence>
<gene>
    <name evidence="2" type="ORF">GPY61_06275</name>
</gene>
<keyword evidence="1" id="KW-0472">Membrane</keyword>
<comment type="caution">
    <text evidence="2">The sequence shown here is derived from an EMBL/GenBank/DDBJ whole genome shotgun (WGS) entry which is preliminary data.</text>
</comment>
<evidence type="ECO:0000313" key="3">
    <source>
        <dbReference type="Proteomes" id="UP000443353"/>
    </source>
</evidence>
<feature type="transmembrane region" description="Helical" evidence="1">
    <location>
        <begin position="32"/>
        <end position="53"/>
    </location>
</feature>
<evidence type="ECO:0000313" key="2">
    <source>
        <dbReference type="EMBL" id="MVW59530.1"/>
    </source>
</evidence>
<dbReference type="Proteomes" id="UP000443353">
    <property type="component" value="Unassembled WGS sequence"/>
</dbReference>
<protein>
    <recommendedName>
        <fullName evidence="4">DUF4175 domain-containing protein</fullName>
    </recommendedName>
</protein>
<name>A0A7X3FXB8_9BURK</name>
<sequence length="63" mass="6679">MTASFRRLWGMPLLLGAATVFGLVAGLLEDGVWDVIAAAALALPVLVGAWYAFRPARPVDPAR</sequence>
<dbReference type="AlphaFoldDB" id="A0A7X3FXB8"/>
<keyword evidence="1" id="KW-0812">Transmembrane</keyword>
<dbReference type="EMBL" id="WSES01000002">
    <property type="protein sequence ID" value="MVW59530.1"/>
    <property type="molecule type" value="Genomic_DNA"/>
</dbReference>
<organism evidence="2 3">
    <name type="scientific">Massilia cellulosiltytica</name>
    <dbReference type="NCBI Taxonomy" id="2683234"/>
    <lineage>
        <taxon>Bacteria</taxon>
        <taxon>Pseudomonadati</taxon>
        <taxon>Pseudomonadota</taxon>
        <taxon>Betaproteobacteria</taxon>
        <taxon>Burkholderiales</taxon>
        <taxon>Oxalobacteraceae</taxon>
        <taxon>Telluria group</taxon>
        <taxon>Massilia</taxon>
    </lineage>
</organism>
<proteinExistence type="predicted"/>
<dbReference type="RefSeq" id="WP_056135200.1">
    <property type="nucleotide sequence ID" value="NZ_CP168562.1"/>
</dbReference>
<keyword evidence="1" id="KW-1133">Transmembrane helix</keyword>
<evidence type="ECO:0008006" key="4">
    <source>
        <dbReference type="Google" id="ProtNLM"/>
    </source>
</evidence>
<keyword evidence="3" id="KW-1185">Reference proteome</keyword>